<dbReference type="InterPro" id="IPR029058">
    <property type="entry name" value="AB_hydrolase_fold"/>
</dbReference>
<proteinExistence type="predicted"/>
<gene>
    <name evidence="2" type="ORF">MNBD_DELTA04-1227</name>
</gene>
<protein>
    <submittedName>
        <fullName evidence="2">Temperature sensitive supressor-like</fullName>
    </submittedName>
</protein>
<reference evidence="2" key="1">
    <citation type="submission" date="2018-06" db="EMBL/GenBank/DDBJ databases">
        <authorList>
            <person name="Zhirakovskaya E."/>
        </authorList>
    </citation>
    <scope>NUCLEOTIDE SEQUENCE</scope>
</reference>
<sequence>MLDPHEMDRPEILQILFHPRSGAESPVPARARDIDIAVAPDAVIGCRLFTAAKEAPTILFFHGNGEIVQDYNEIGPLYAGQGLNFLVTDYRGYGWSTGRPSVSALLGDAHILYREFNHWLPGHGYTGKLFIMGRSLGSACAIELAAAYNKDVNGLIIESGFAESMPLAETLGLNLAAMGLTEEDGFNNEQKIASVTKPTFILHGLRDTLIPIWQAEKLHAACGARSKELQVIPGAEHNTMTAVGGILYFQAIKRYIDQVTGENSWRSRRKRFKNEQKN</sequence>
<dbReference type="PANTHER" id="PTHR12277">
    <property type="entry name" value="ALPHA/BETA HYDROLASE DOMAIN-CONTAINING PROTEIN"/>
    <property type="match status" value="1"/>
</dbReference>
<name>A0A3B0UTE1_9ZZZZ</name>
<accession>A0A3B0UTE1</accession>
<dbReference type="PANTHER" id="PTHR12277:SF81">
    <property type="entry name" value="PROTEIN ABHD13"/>
    <property type="match status" value="1"/>
</dbReference>
<evidence type="ECO:0000259" key="1">
    <source>
        <dbReference type="Pfam" id="PF12146"/>
    </source>
</evidence>
<dbReference type="Pfam" id="PF12146">
    <property type="entry name" value="Hydrolase_4"/>
    <property type="match status" value="1"/>
</dbReference>
<dbReference type="SUPFAM" id="SSF53474">
    <property type="entry name" value="alpha/beta-Hydrolases"/>
    <property type="match status" value="1"/>
</dbReference>
<organism evidence="2">
    <name type="scientific">hydrothermal vent metagenome</name>
    <dbReference type="NCBI Taxonomy" id="652676"/>
    <lineage>
        <taxon>unclassified sequences</taxon>
        <taxon>metagenomes</taxon>
        <taxon>ecological metagenomes</taxon>
    </lineage>
</organism>
<evidence type="ECO:0000313" key="2">
    <source>
        <dbReference type="EMBL" id="VAW34365.1"/>
    </source>
</evidence>
<dbReference type="EMBL" id="UOEY01000006">
    <property type="protein sequence ID" value="VAW34365.1"/>
    <property type="molecule type" value="Genomic_DNA"/>
</dbReference>
<feature type="domain" description="Serine aminopeptidase S33" evidence="1">
    <location>
        <begin position="56"/>
        <end position="162"/>
    </location>
</feature>
<dbReference type="AlphaFoldDB" id="A0A3B0UTE1"/>
<dbReference type="InterPro" id="IPR022742">
    <property type="entry name" value="Hydrolase_4"/>
</dbReference>
<dbReference type="Gene3D" id="3.40.50.1820">
    <property type="entry name" value="alpha/beta hydrolase"/>
    <property type="match status" value="1"/>
</dbReference>